<name>A0A4U5VKZ3_COLLU</name>
<accession>A0A4U5VKZ3</accession>
<feature type="disulfide bond" evidence="7">
    <location>
        <begin position="194"/>
        <end position="255"/>
    </location>
</feature>
<dbReference type="PROSITE" id="PS00420">
    <property type="entry name" value="SRCR_1"/>
    <property type="match status" value="1"/>
</dbReference>
<dbReference type="PROSITE" id="PS50287">
    <property type="entry name" value="SRCR_2"/>
    <property type="match status" value="2"/>
</dbReference>
<dbReference type="PRINTS" id="PR00258">
    <property type="entry name" value="SPERACTRCPTR"/>
</dbReference>
<feature type="disulfide bond" evidence="7">
    <location>
        <begin position="226"/>
        <end position="236"/>
    </location>
</feature>
<keyword evidence="3" id="KW-0732">Signal</keyword>
<sequence>MSLSEGDTSSARGQEVKTSSAPEVTVGHRFTTEDKPNSSTPTAPTDVQVTAEENEFNSEPYIHKLAGRCQFTLKMPGNMSSDEVPLTAGSTDMLVEQICQDLDCGSVYEVTKTSLPHNTTCFDHCLHQDGRLQNCSQSKGSDCVTITGAVCGHQAVRLVGGADRCAGRVELWRDGRWGTVCDDQWDLQDANVVCAQLGCGYALEVTGQGGSFPPGRGPVHLDELNCTGREENLWACLDAQDEPDCGHKEDAGVVCSEMRAIRLAGGLDRCSGKVEVHRNGSWGTVCDHCWNKNLASMVCSMLHCGAQAVKMSQFVPPLLHNNGTLWYYSCNPGAQDLWQCVEYNIPHLCLSSKASGVICNAFLIQQTRTSSRPSSEQHHKNYQDAAVNLIKVTTNPAQTDDSQRYKTDVNPLTRPPGLDNLVEEDTEPKEEVMGVFSSYNGNPADQYARVSKISVDSFDSSSTSSGECYENTNNYVTPEPGPSQSYTVNEPGGFPSSYRNNQQTTDQHWLNPAEVDDGIYSPVSPDQDPSSDDDYDDIGA</sequence>
<feature type="disulfide bond" evidence="7">
    <location>
        <begin position="330"/>
        <end position="340"/>
    </location>
</feature>
<evidence type="ECO:0000313" key="11">
    <source>
        <dbReference type="Proteomes" id="UP000298787"/>
    </source>
</evidence>
<dbReference type="AlphaFoldDB" id="A0A4U5VKZ3"/>
<feature type="compositionally biased region" description="Polar residues" evidence="8">
    <location>
        <begin position="37"/>
        <end position="46"/>
    </location>
</feature>
<feature type="disulfide bond" evidence="7">
    <location>
        <begin position="181"/>
        <end position="245"/>
    </location>
</feature>
<dbReference type="EMBL" id="CM014097">
    <property type="protein sequence ID" value="TKS89107.1"/>
    <property type="molecule type" value="Genomic_DNA"/>
</dbReference>
<dbReference type="GO" id="GO:0005886">
    <property type="term" value="C:plasma membrane"/>
    <property type="evidence" value="ECO:0007669"/>
    <property type="project" value="TreeGrafter"/>
</dbReference>
<dbReference type="SMART" id="SM00202">
    <property type="entry name" value="SR"/>
    <property type="match status" value="2"/>
</dbReference>
<dbReference type="PANTHER" id="PTHR48071">
    <property type="entry name" value="SRCR DOMAIN-CONTAINING PROTEIN"/>
    <property type="match status" value="1"/>
</dbReference>
<evidence type="ECO:0000256" key="5">
    <source>
        <dbReference type="ARBA" id="ARBA00023157"/>
    </source>
</evidence>
<gene>
    <name evidence="10" type="ORF">D9C73_022462</name>
</gene>
<evidence type="ECO:0000256" key="7">
    <source>
        <dbReference type="PROSITE-ProRule" id="PRU00196"/>
    </source>
</evidence>
<evidence type="ECO:0000256" key="8">
    <source>
        <dbReference type="SAM" id="MobiDB-lite"/>
    </source>
</evidence>
<dbReference type="GO" id="GO:0004252">
    <property type="term" value="F:serine-type endopeptidase activity"/>
    <property type="evidence" value="ECO:0007669"/>
    <property type="project" value="TreeGrafter"/>
</dbReference>
<evidence type="ECO:0000313" key="10">
    <source>
        <dbReference type="EMBL" id="TKS89107.1"/>
    </source>
</evidence>
<reference evidence="10 11" key="1">
    <citation type="submission" date="2019-01" db="EMBL/GenBank/DDBJ databases">
        <title>Genome Assembly of Collichthys lucidus.</title>
        <authorList>
            <person name="Cai M."/>
            <person name="Xiao S."/>
        </authorList>
    </citation>
    <scope>NUCLEOTIDE SEQUENCE [LARGE SCALE GENOMIC DNA]</scope>
    <source>
        <strain evidence="10">JT15FE1705JMU</strain>
        <tissue evidence="10">Muscle</tissue>
    </source>
</reference>
<dbReference type="GO" id="GO:0005615">
    <property type="term" value="C:extracellular space"/>
    <property type="evidence" value="ECO:0007669"/>
    <property type="project" value="TreeGrafter"/>
</dbReference>
<keyword evidence="2" id="KW-0964">Secreted</keyword>
<evidence type="ECO:0000256" key="6">
    <source>
        <dbReference type="ARBA" id="ARBA00023180"/>
    </source>
</evidence>
<comment type="subcellular location">
    <subcellularLocation>
        <location evidence="1">Secreted</location>
    </subcellularLocation>
</comment>
<dbReference type="InterPro" id="IPR036772">
    <property type="entry name" value="SRCR-like_dom_sf"/>
</dbReference>
<keyword evidence="4" id="KW-0677">Repeat</keyword>
<feature type="region of interest" description="Disordered" evidence="8">
    <location>
        <begin position="457"/>
        <end position="540"/>
    </location>
</feature>
<keyword evidence="11" id="KW-1185">Reference proteome</keyword>
<feature type="domain" description="SRCR" evidence="9">
    <location>
        <begin position="261"/>
        <end position="360"/>
    </location>
</feature>
<comment type="caution">
    <text evidence="7">Lacks conserved residue(s) required for the propagation of feature annotation.</text>
</comment>
<dbReference type="SUPFAM" id="SSF56487">
    <property type="entry name" value="SRCR-like"/>
    <property type="match status" value="2"/>
</dbReference>
<evidence type="ECO:0000256" key="4">
    <source>
        <dbReference type="ARBA" id="ARBA00022737"/>
    </source>
</evidence>
<feature type="domain" description="SRCR" evidence="9">
    <location>
        <begin position="156"/>
        <end position="256"/>
    </location>
</feature>
<feature type="compositionally biased region" description="Acidic residues" evidence="8">
    <location>
        <begin position="529"/>
        <end position="540"/>
    </location>
</feature>
<feature type="region of interest" description="Disordered" evidence="8">
    <location>
        <begin position="1"/>
        <end position="46"/>
    </location>
</feature>
<evidence type="ECO:0000256" key="2">
    <source>
        <dbReference type="ARBA" id="ARBA00022525"/>
    </source>
</evidence>
<protein>
    <submittedName>
        <fullName evidence="10">T-cell differentiation antigen CD6</fullName>
    </submittedName>
</protein>
<dbReference type="Gene3D" id="3.10.250.10">
    <property type="entry name" value="SRCR-like domain"/>
    <property type="match status" value="2"/>
</dbReference>
<dbReference type="PANTHER" id="PTHR48071:SF15">
    <property type="entry name" value="SRCR DOMAIN-CONTAINING PROTEIN"/>
    <property type="match status" value="1"/>
</dbReference>
<dbReference type="FunFam" id="3.10.250.10:FF:000010">
    <property type="entry name" value="T-cell differentiation antigen CD6"/>
    <property type="match status" value="1"/>
</dbReference>
<organism evidence="10 11">
    <name type="scientific">Collichthys lucidus</name>
    <name type="common">Big head croaker</name>
    <name type="synonym">Sciaena lucida</name>
    <dbReference type="NCBI Taxonomy" id="240159"/>
    <lineage>
        <taxon>Eukaryota</taxon>
        <taxon>Metazoa</taxon>
        <taxon>Chordata</taxon>
        <taxon>Craniata</taxon>
        <taxon>Vertebrata</taxon>
        <taxon>Euteleostomi</taxon>
        <taxon>Actinopterygii</taxon>
        <taxon>Neopterygii</taxon>
        <taxon>Teleostei</taxon>
        <taxon>Neoteleostei</taxon>
        <taxon>Acanthomorphata</taxon>
        <taxon>Eupercaria</taxon>
        <taxon>Sciaenidae</taxon>
        <taxon>Collichthys</taxon>
    </lineage>
</organism>
<dbReference type="GO" id="GO:0031638">
    <property type="term" value="P:zymogen activation"/>
    <property type="evidence" value="ECO:0007669"/>
    <property type="project" value="TreeGrafter"/>
</dbReference>
<feature type="compositionally biased region" description="Polar residues" evidence="8">
    <location>
        <begin position="1"/>
        <end position="22"/>
    </location>
</feature>
<dbReference type="Proteomes" id="UP000298787">
    <property type="component" value="Chromosome 20"/>
</dbReference>
<feature type="compositionally biased region" description="Polar residues" evidence="8">
    <location>
        <begin position="470"/>
        <end position="488"/>
    </location>
</feature>
<dbReference type="Pfam" id="PF00530">
    <property type="entry name" value="SRCR"/>
    <property type="match status" value="2"/>
</dbReference>
<evidence type="ECO:0000256" key="3">
    <source>
        <dbReference type="ARBA" id="ARBA00022729"/>
    </source>
</evidence>
<dbReference type="STRING" id="240159.A0A4U5VKZ3"/>
<evidence type="ECO:0000256" key="1">
    <source>
        <dbReference type="ARBA" id="ARBA00004613"/>
    </source>
</evidence>
<proteinExistence type="predicted"/>
<dbReference type="InterPro" id="IPR001190">
    <property type="entry name" value="SRCR"/>
</dbReference>
<keyword evidence="6" id="KW-0325">Glycoprotein</keyword>
<keyword evidence="5 7" id="KW-1015">Disulfide bond</keyword>
<evidence type="ECO:0000259" key="9">
    <source>
        <dbReference type="PROSITE" id="PS50287"/>
    </source>
</evidence>
<feature type="compositionally biased region" description="Polar residues" evidence="8">
    <location>
        <begin position="497"/>
        <end position="508"/>
    </location>
</feature>
<feature type="region of interest" description="Disordered" evidence="8">
    <location>
        <begin position="394"/>
        <end position="422"/>
    </location>
</feature>